<dbReference type="Gene3D" id="3.40.50.720">
    <property type="entry name" value="NAD(P)-binding Rossmann-like Domain"/>
    <property type="match status" value="1"/>
</dbReference>
<evidence type="ECO:0000313" key="4">
    <source>
        <dbReference type="Proteomes" id="UP000317036"/>
    </source>
</evidence>
<dbReference type="SUPFAM" id="SSF55347">
    <property type="entry name" value="Glyceraldehyde-3-phosphate dehydrogenase-like, C-terminal domain"/>
    <property type="match status" value="1"/>
</dbReference>
<evidence type="ECO:0000313" key="3">
    <source>
        <dbReference type="EMBL" id="TVY08232.1"/>
    </source>
</evidence>
<dbReference type="InterPro" id="IPR051317">
    <property type="entry name" value="Gfo/Idh/MocA_oxidoreduct"/>
</dbReference>
<dbReference type="InterPro" id="IPR000683">
    <property type="entry name" value="Gfo/Idh/MocA-like_OxRdtase_N"/>
</dbReference>
<sequence length="364" mass="39007">MNGSIIKTGIIGASLNNHWASQTHVPTLQMSNKHCITAVATSKMESALESAAALGGVQAFTNLNELCESPEVDLVVVSIKVPFHYEAVKAAIGAGKHIYCEWPLTVTAAQAEELAVLADQAGIHHAVGLQARQSAVIQDIKQRIESGELGRVLSCNMRLSTTRGSVTSRDSAYLLKEENGATLLAINGGHSLDVLCRLLGDFKELSAIMICNYNEAAVLETGEKVAKDAADQIMVEGMLSSGASASVHIQGGTYPGFQLDIYGEKGMLQLKQQHSVGHVQFGNLQVYQTLYASGIPAAHDDKHFTALPSEEESMKFLVSKAQERFAADILGGTFLSPSFHDASRLHRLLETIKLAAATGIRQKL</sequence>
<organism evidence="3 4">
    <name type="scientific">Paenibacillus cremeus</name>
    <dbReference type="NCBI Taxonomy" id="2163881"/>
    <lineage>
        <taxon>Bacteria</taxon>
        <taxon>Bacillati</taxon>
        <taxon>Bacillota</taxon>
        <taxon>Bacilli</taxon>
        <taxon>Bacillales</taxon>
        <taxon>Paenibacillaceae</taxon>
        <taxon>Paenibacillus</taxon>
    </lineage>
</organism>
<feature type="domain" description="Gal80p-like C-terminal" evidence="2">
    <location>
        <begin position="136"/>
        <end position="271"/>
    </location>
</feature>
<proteinExistence type="predicted"/>
<evidence type="ECO:0000259" key="1">
    <source>
        <dbReference type="Pfam" id="PF01408"/>
    </source>
</evidence>
<dbReference type="SUPFAM" id="SSF51735">
    <property type="entry name" value="NAD(P)-binding Rossmann-fold domains"/>
    <property type="match status" value="1"/>
</dbReference>
<reference evidence="3 4" key="1">
    <citation type="submission" date="2019-07" db="EMBL/GenBank/DDBJ databases">
        <authorList>
            <person name="Kim J."/>
        </authorList>
    </citation>
    <scope>NUCLEOTIDE SEQUENCE [LARGE SCALE GENOMIC DNA]</scope>
    <source>
        <strain evidence="3 4">JC52</strain>
    </source>
</reference>
<dbReference type="RefSeq" id="WP_144850275.1">
    <property type="nucleotide sequence ID" value="NZ_VNJI01000026.1"/>
</dbReference>
<dbReference type="EMBL" id="VNJI01000026">
    <property type="protein sequence ID" value="TVY08232.1"/>
    <property type="molecule type" value="Genomic_DNA"/>
</dbReference>
<dbReference type="InterPro" id="IPR036291">
    <property type="entry name" value="NAD(P)-bd_dom_sf"/>
</dbReference>
<dbReference type="Pfam" id="PF22685">
    <property type="entry name" value="Gal80p_C-like"/>
    <property type="match status" value="1"/>
</dbReference>
<dbReference type="Proteomes" id="UP000317036">
    <property type="component" value="Unassembled WGS sequence"/>
</dbReference>
<dbReference type="Gene3D" id="3.30.360.10">
    <property type="entry name" value="Dihydrodipicolinate Reductase, domain 2"/>
    <property type="match status" value="1"/>
</dbReference>
<accession>A0A559K7X9</accession>
<protein>
    <submittedName>
        <fullName evidence="3">Gfo/Idh/MocA family oxidoreductase</fullName>
    </submittedName>
</protein>
<dbReference type="Pfam" id="PF01408">
    <property type="entry name" value="GFO_IDH_MocA"/>
    <property type="match status" value="1"/>
</dbReference>
<keyword evidence="4" id="KW-1185">Reference proteome</keyword>
<dbReference type="InterPro" id="IPR055080">
    <property type="entry name" value="Gal80p-like_C"/>
</dbReference>
<gene>
    <name evidence="3" type="ORF">FPZ49_20245</name>
</gene>
<feature type="domain" description="Gfo/Idh/MocA-like oxidoreductase N-terminal" evidence="1">
    <location>
        <begin position="6"/>
        <end position="125"/>
    </location>
</feature>
<dbReference type="PANTHER" id="PTHR43708:SF1">
    <property type="entry name" value="GALACTOSE_LACTOSE METABOLISM REGULATORY PROTEIN GAL80"/>
    <property type="match status" value="1"/>
</dbReference>
<name>A0A559K7X9_9BACL</name>
<evidence type="ECO:0000259" key="2">
    <source>
        <dbReference type="Pfam" id="PF22685"/>
    </source>
</evidence>
<dbReference type="GO" id="GO:0000166">
    <property type="term" value="F:nucleotide binding"/>
    <property type="evidence" value="ECO:0007669"/>
    <property type="project" value="InterPro"/>
</dbReference>
<dbReference type="AlphaFoldDB" id="A0A559K7X9"/>
<comment type="caution">
    <text evidence="3">The sequence shown here is derived from an EMBL/GenBank/DDBJ whole genome shotgun (WGS) entry which is preliminary data.</text>
</comment>
<dbReference type="PANTHER" id="PTHR43708">
    <property type="entry name" value="CONSERVED EXPRESSED OXIDOREDUCTASE (EUROFUNG)"/>
    <property type="match status" value="1"/>
</dbReference>
<dbReference type="OrthoDB" id="9815825at2"/>